<reference evidence="3" key="1">
    <citation type="journal article" date="2019" name="Int. J. Syst. Evol. Microbiol.">
        <title>The Global Catalogue of Microorganisms (GCM) 10K type strain sequencing project: providing services to taxonomists for standard genome sequencing and annotation.</title>
        <authorList>
            <consortium name="The Broad Institute Genomics Platform"/>
            <consortium name="The Broad Institute Genome Sequencing Center for Infectious Disease"/>
            <person name="Wu L."/>
            <person name="Ma J."/>
        </authorList>
    </citation>
    <scope>NUCLEOTIDE SEQUENCE [LARGE SCALE GENOMIC DNA]</scope>
    <source>
        <strain evidence="3">JCM 6923</strain>
    </source>
</reference>
<organism evidence="2 3">
    <name type="scientific">Streptomyces graminearus</name>
    <dbReference type="NCBI Taxonomy" id="284030"/>
    <lineage>
        <taxon>Bacteria</taxon>
        <taxon>Bacillati</taxon>
        <taxon>Actinomycetota</taxon>
        <taxon>Actinomycetes</taxon>
        <taxon>Kitasatosporales</taxon>
        <taxon>Streptomycetaceae</taxon>
        <taxon>Streptomyces</taxon>
    </lineage>
</organism>
<keyword evidence="1" id="KW-1133">Transmembrane helix</keyword>
<feature type="transmembrane region" description="Helical" evidence="1">
    <location>
        <begin position="90"/>
        <end position="109"/>
    </location>
</feature>
<dbReference type="EMBL" id="BAAATL010000025">
    <property type="protein sequence ID" value="GAA2495513.1"/>
    <property type="molecule type" value="Genomic_DNA"/>
</dbReference>
<evidence type="ECO:0000313" key="2">
    <source>
        <dbReference type="EMBL" id="GAA2495513.1"/>
    </source>
</evidence>
<proteinExistence type="predicted"/>
<keyword evidence="1" id="KW-0472">Membrane</keyword>
<comment type="caution">
    <text evidence="2">The sequence shown here is derived from an EMBL/GenBank/DDBJ whole genome shotgun (WGS) entry which is preliminary data.</text>
</comment>
<dbReference type="Proteomes" id="UP001501721">
    <property type="component" value="Unassembled WGS sequence"/>
</dbReference>
<sequence>MGVVPLGFRTIAAAAWRGWGVLLFPLGWGIAHFAGMVYNIAQVSYRQIVTRPELMGRTAAAVRWVVRGTLPIGGVLGGALGTLIGVRPALWPAFGGSWAAGWFVFFSPLRHMRDVPRPEALAG</sequence>
<name>A0ABP5ZAH3_9ACTN</name>
<gene>
    <name evidence="2" type="ORF">GCM10010422_48950</name>
</gene>
<evidence type="ECO:0008006" key="4">
    <source>
        <dbReference type="Google" id="ProtNLM"/>
    </source>
</evidence>
<accession>A0ABP5ZAH3</accession>
<evidence type="ECO:0000313" key="3">
    <source>
        <dbReference type="Proteomes" id="UP001501721"/>
    </source>
</evidence>
<keyword evidence="3" id="KW-1185">Reference proteome</keyword>
<feature type="transmembrane region" description="Helical" evidence="1">
    <location>
        <begin position="61"/>
        <end position="84"/>
    </location>
</feature>
<protein>
    <recommendedName>
        <fullName evidence="4">MFS transporter</fullName>
    </recommendedName>
</protein>
<evidence type="ECO:0000256" key="1">
    <source>
        <dbReference type="SAM" id="Phobius"/>
    </source>
</evidence>
<feature type="transmembrane region" description="Helical" evidence="1">
    <location>
        <begin position="20"/>
        <end position="41"/>
    </location>
</feature>
<keyword evidence="1" id="KW-0812">Transmembrane</keyword>